<gene>
    <name evidence="3" type="ORF">BSZ37_14025</name>
</gene>
<comment type="caution">
    <text evidence="3">The sequence shown here is derived from an EMBL/GenBank/DDBJ whole genome shotgun (WGS) entry which is preliminary data.</text>
</comment>
<reference evidence="3 4" key="1">
    <citation type="submission" date="2016-11" db="EMBL/GenBank/DDBJ databases">
        <title>Study of marine rhodopsin-containing bacteria.</title>
        <authorList>
            <person name="Yoshizawa S."/>
            <person name="Kumagai Y."/>
            <person name="Kogure K."/>
        </authorList>
    </citation>
    <scope>NUCLEOTIDE SEQUENCE [LARGE SCALE GENOMIC DNA]</scope>
    <source>
        <strain evidence="3 4">SAORIC-28</strain>
    </source>
</reference>
<keyword evidence="4" id="KW-1185">Reference proteome</keyword>
<accession>A0A271J346</accession>
<dbReference type="PROSITE" id="PS51257">
    <property type="entry name" value="PROKAR_LIPOPROTEIN"/>
    <property type="match status" value="1"/>
</dbReference>
<dbReference type="RefSeq" id="WP_095511142.1">
    <property type="nucleotide sequence ID" value="NZ_MQWD01000001.1"/>
</dbReference>
<dbReference type="AlphaFoldDB" id="A0A271J346"/>
<proteinExistence type="predicted"/>
<organism evidence="3 4">
    <name type="scientific">Rubrivirga marina</name>
    <dbReference type="NCBI Taxonomy" id="1196024"/>
    <lineage>
        <taxon>Bacteria</taxon>
        <taxon>Pseudomonadati</taxon>
        <taxon>Rhodothermota</taxon>
        <taxon>Rhodothermia</taxon>
        <taxon>Rhodothermales</taxon>
        <taxon>Rubricoccaceae</taxon>
        <taxon>Rubrivirga</taxon>
    </lineage>
</organism>
<sequence>MTSCRLGLCALLAGLAGLAGCAGSGPARPPLDAGAAAYRAGEPVFVLDAVASVRDDAPGLDVYLGVPPASLVFRQTADSLTAVAGWIVTVEQEGGAPRSASPRDTFRVGTSDAARSAVPEWRVERFDVPPGEYVVRAVLEDLTSDRTAERRLDLRVPPPSGAPALGGLRLEAEAVDGAVDPVDASSVPAGLDSLRAIVQATGVPDGATTELSVVRVRADDEPAQRLDGLTPNQASLAARGVDLSDVDTVQAVRQTILNPSEALDVEAPLPALGPGVYRARVRLVAPDGTPLDESDRLFVVRRRDYPLVTRLGDLVGPLVYVATPGELDPLVEAEDPEALRRAFDRFWGEEMDDRRLAAATVRAYYERVEEANRLFATYKDGWKTDPGMLYVLLGAPRYVEATPTGERWSYAIGGGQPSVFVFERTAGRIYENAPFRVLTLERSRVYHDLFRRLQRQWRTGIVP</sequence>
<dbReference type="NCBIfam" id="TIGR04514">
    <property type="entry name" value="GWxTD_dom"/>
    <property type="match status" value="1"/>
</dbReference>
<dbReference type="Pfam" id="PF20094">
    <property type="entry name" value="GWxTD_dom"/>
    <property type="match status" value="1"/>
</dbReference>
<name>A0A271J346_9BACT</name>
<dbReference type="OrthoDB" id="9814412at2"/>
<evidence type="ECO:0000256" key="1">
    <source>
        <dbReference type="SAM" id="SignalP"/>
    </source>
</evidence>
<evidence type="ECO:0000313" key="4">
    <source>
        <dbReference type="Proteomes" id="UP000216339"/>
    </source>
</evidence>
<feature type="chain" id="PRO_5012809093" description="GWxTD domain-containing protein" evidence="1">
    <location>
        <begin position="22"/>
        <end position="463"/>
    </location>
</feature>
<evidence type="ECO:0000313" key="3">
    <source>
        <dbReference type="EMBL" id="PAP77474.1"/>
    </source>
</evidence>
<feature type="signal peptide" evidence="1">
    <location>
        <begin position="1"/>
        <end position="21"/>
    </location>
</feature>
<dbReference type="InterPro" id="IPR030959">
    <property type="entry name" value="GWxTD_dom"/>
</dbReference>
<feature type="domain" description="GWxTD" evidence="2">
    <location>
        <begin position="295"/>
        <end position="459"/>
    </location>
</feature>
<dbReference type="Proteomes" id="UP000216339">
    <property type="component" value="Unassembled WGS sequence"/>
</dbReference>
<dbReference type="EMBL" id="MQWD01000001">
    <property type="protein sequence ID" value="PAP77474.1"/>
    <property type="molecule type" value="Genomic_DNA"/>
</dbReference>
<evidence type="ECO:0000259" key="2">
    <source>
        <dbReference type="Pfam" id="PF20094"/>
    </source>
</evidence>
<protein>
    <recommendedName>
        <fullName evidence="2">GWxTD domain-containing protein</fullName>
    </recommendedName>
</protein>
<keyword evidence="1" id="KW-0732">Signal</keyword>